<keyword evidence="5" id="KW-1185">Reference proteome</keyword>
<keyword evidence="2" id="KW-0106">Calcium</keyword>
<dbReference type="PROSITE" id="PS50222">
    <property type="entry name" value="EF_HAND_2"/>
    <property type="match status" value="1"/>
</dbReference>
<evidence type="ECO:0000259" key="3">
    <source>
        <dbReference type="PROSITE" id="PS50222"/>
    </source>
</evidence>
<dbReference type="PROSITE" id="PS00018">
    <property type="entry name" value="EF_HAND_1"/>
    <property type="match status" value="2"/>
</dbReference>
<dbReference type="AlphaFoldDB" id="C1N3J0"/>
<dbReference type="SMART" id="SM00368">
    <property type="entry name" value="LRR_RI"/>
    <property type="match status" value="2"/>
</dbReference>
<dbReference type="Proteomes" id="UP000001876">
    <property type="component" value="Unassembled WGS sequence"/>
</dbReference>
<dbReference type="InterPro" id="IPR002048">
    <property type="entry name" value="EF_hand_dom"/>
</dbReference>
<evidence type="ECO:0000313" key="4">
    <source>
        <dbReference type="EMBL" id="EEH53441.1"/>
    </source>
</evidence>
<protein>
    <submittedName>
        <fullName evidence="4">Predicted protein</fullName>
    </submittedName>
</protein>
<dbReference type="Gene3D" id="1.10.238.10">
    <property type="entry name" value="EF-hand"/>
    <property type="match status" value="1"/>
</dbReference>
<dbReference type="OrthoDB" id="120976at2759"/>
<dbReference type="InterPro" id="IPR018247">
    <property type="entry name" value="EF_Hand_1_Ca_BS"/>
</dbReference>
<dbReference type="Gene3D" id="3.80.10.10">
    <property type="entry name" value="Ribonuclease Inhibitor"/>
    <property type="match status" value="1"/>
</dbReference>
<dbReference type="EMBL" id="GG663746">
    <property type="protein sequence ID" value="EEH53441.1"/>
    <property type="molecule type" value="Genomic_DNA"/>
</dbReference>
<evidence type="ECO:0000313" key="5">
    <source>
        <dbReference type="Proteomes" id="UP000001876"/>
    </source>
</evidence>
<evidence type="ECO:0000256" key="2">
    <source>
        <dbReference type="ARBA" id="ARBA00022837"/>
    </source>
</evidence>
<name>C1N3J0_MICPC</name>
<gene>
    <name evidence="4" type="ORF">MICPUCDRAFT_52192</name>
</gene>
<dbReference type="GO" id="GO:0005930">
    <property type="term" value="C:axoneme"/>
    <property type="evidence" value="ECO:0007669"/>
    <property type="project" value="UniProtKB-SubCell"/>
</dbReference>
<dbReference type="InterPro" id="IPR011992">
    <property type="entry name" value="EF-hand-dom_pair"/>
</dbReference>
<comment type="subcellular location">
    <subcellularLocation>
        <location evidence="1">Cytoplasm</location>
        <location evidence="1">Cytoskeleton</location>
        <location evidence="1">Cilium axoneme</location>
    </subcellularLocation>
</comment>
<dbReference type="GeneID" id="9687824"/>
<dbReference type="SUPFAM" id="SSF47473">
    <property type="entry name" value="EF-hand"/>
    <property type="match status" value="1"/>
</dbReference>
<proteinExistence type="predicted"/>
<organism evidence="5">
    <name type="scientific">Micromonas pusilla (strain CCMP1545)</name>
    <name type="common">Picoplanktonic green alga</name>
    <dbReference type="NCBI Taxonomy" id="564608"/>
    <lineage>
        <taxon>Eukaryota</taxon>
        <taxon>Viridiplantae</taxon>
        <taxon>Chlorophyta</taxon>
        <taxon>Mamiellophyceae</taxon>
        <taxon>Mamiellales</taxon>
        <taxon>Mamiellaceae</taxon>
        <taxon>Micromonas</taxon>
    </lineage>
</organism>
<reference evidence="4 5" key="1">
    <citation type="journal article" date="2009" name="Science">
        <title>Green evolution and dynamic adaptations revealed by genomes of the marine picoeukaryotes Micromonas.</title>
        <authorList>
            <person name="Worden A.Z."/>
            <person name="Lee J.H."/>
            <person name="Mock T."/>
            <person name="Rouze P."/>
            <person name="Simmons M.P."/>
            <person name="Aerts A.L."/>
            <person name="Allen A.E."/>
            <person name="Cuvelier M.L."/>
            <person name="Derelle E."/>
            <person name="Everett M.V."/>
            <person name="Foulon E."/>
            <person name="Grimwood J."/>
            <person name="Gundlach H."/>
            <person name="Henrissat B."/>
            <person name="Napoli C."/>
            <person name="McDonald S.M."/>
            <person name="Parker M.S."/>
            <person name="Rombauts S."/>
            <person name="Salamov A."/>
            <person name="Von Dassow P."/>
            <person name="Badger J.H."/>
            <person name="Coutinho P.M."/>
            <person name="Demir E."/>
            <person name="Dubchak I."/>
            <person name="Gentemann C."/>
            <person name="Eikrem W."/>
            <person name="Gready J.E."/>
            <person name="John U."/>
            <person name="Lanier W."/>
            <person name="Lindquist E.A."/>
            <person name="Lucas S."/>
            <person name="Mayer K.F."/>
            <person name="Moreau H."/>
            <person name="Not F."/>
            <person name="Otillar R."/>
            <person name="Panaud O."/>
            <person name="Pangilinan J."/>
            <person name="Paulsen I."/>
            <person name="Piegu B."/>
            <person name="Poliakov A."/>
            <person name="Robbens S."/>
            <person name="Schmutz J."/>
            <person name="Toulza E."/>
            <person name="Wyss T."/>
            <person name="Zelensky A."/>
            <person name="Zhou K."/>
            <person name="Armbrust E.V."/>
            <person name="Bhattacharya D."/>
            <person name="Goodenough U.W."/>
            <person name="Van de Peer Y."/>
            <person name="Grigoriev I.V."/>
        </authorList>
    </citation>
    <scope>NUCLEOTIDE SEQUENCE [LARGE SCALE GENOMIC DNA]</scope>
    <source>
        <strain evidence="4 5">CCMP1545</strain>
    </source>
</reference>
<dbReference type="RefSeq" id="XP_003062622.1">
    <property type="nucleotide sequence ID" value="XM_003062576.1"/>
</dbReference>
<dbReference type="InterPro" id="IPR032675">
    <property type="entry name" value="LRR_dom_sf"/>
</dbReference>
<dbReference type="KEGG" id="mpp:MICPUCDRAFT_52192"/>
<sequence length="355" mass="38856">MTFLTSYLAEEDFDASVEEQMAYSKFTYRCDAAYLGQKGVLALLPVFAVDASFTHLVLRGCGVHNDGIGKVCESLLGHPTLSYLDIGDNPISEGGVDAVVRLIHKTPTLVECVFDKCFFTRGYSNTHETRMEDHPNTNGRPIVSALEYNRHPPVVLHGAAAVAAMDIPALLRAKKSELKVLFYSLAGVDGRVSFEELRDGMLDCAEEWGVVSSDLGAFLDPEVVFGRMGSQGADEDGDGRLTFGEFCRALVEENVRAKVLEACRGPRRVDLKVLFYAMAGTDGELTLEEIAEGLEGTLGEQSEAWGFTVEEMHTVFNRETFAAMGEADVDGGAADFDGDGKLSWTEFYTRLTRLQ</sequence>
<accession>C1N3J0</accession>
<evidence type="ECO:0000256" key="1">
    <source>
        <dbReference type="ARBA" id="ARBA00004430"/>
    </source>
</evidence>
<dbReference type="STRING" id="564608.C1N3J0"/>
<dbReference type="GO" id="GO:0005509">
    <property type="term" value="F:calcium ion binding"/>
    <property type="evidence" value="ECO:0007669"/>
    <property type="project" value="InterPro"/>
</dbReference>
<dbReference type="SUPFAM" id="SSF52047">
    <property type="entry name" value="RNI-like"/>
    <property type="match status" value="1"/>
</dbReference>
<dbReference type="Pfam" id="PF13833">
    <property type="entry name" value="EF-hand_8"/>
    <property type="match status" value="2"/>
</dbReference>
<feature type="domain" description="EF-hand" evidence="3">
    <location>
        <begin position="234"/>
        <end position="256"/>
    </location>
</feature>
<dbReference type="eggNOG" id="ENOG502R8QA">
    <property type="taxonomic scope" value="Eukaryota"/>
</dbReference>